<evidence type="ECO:0000313" key="6">
    <source>
        <dbReference type="EMBL" id="CAH1417957.1"/>
    </source>
</evidence>
<dbReference type="SUPFAM" id="SSF53474">
    <property type="entry name" value="alpha/beta-Hydrolases"/>
    <property type="match status" value="1"/>
</dbReference>
<evidence type="ECO:0000313" key="7">
    <source>
        <dbReference type="Proteomes" id="UP001157418"/>
    </source>
</evidence>
<dbReference type="InterPro" id="IPR029058">
    <property type="entry name" value="AB_hydrolase_fold"/>
</dbReference>
<dbReference type="InterPro" id="IPR033124">
    <property type="entry name" value="Ser_caboxypep_his_AS"/>
</dbReference>
<keyword evidence="5" id="KW-0325">Glycoprotein</keyword>
<dbReference type="EMBL" id="CAKMRJ010000113">
    <property type="protein sequence ID" value="CAH1417957.1"/>
    <property type="molecule type" value="Genomic_DNA"/>
</dbReference>
<keyword evidence="4" id="KW-0378">Hydrolase</keyword>
<protein>
    <submittedName>
        <fullName evidence="6">Uncharacterized protein</fullName>
    </submittedName>
</protein>
<dbReference type="InterPro" id="IPR001563">
    <property type="entry name" value="Peptidase_S10"/>
</dbReference>
<name>A0AAU9LU75_9ASTR</name>
<evidence type="ECO:0000256" key="4">
    <source>
        <dbReference type="ARBA" id="ARBA00022801"/>
    </source>
</evidence>
<dbReference type="GO" id="GO:0006508">
    <property type="term" value="P:proteolysis"/>
    <property type="evidence" value="ECO:0007669"/>
    <property type="project" value="UniProtKB-KW"/>
</dbReference>
<evidence type="ECO:0000256" key="1">
    <source>
        <dbReference type="ARBA" id="ARBA00009431"/>
    </source>
</evidence>
<dbReference type="Pfam" id="PF00450">
    <property type="entry name" value="Peptidase_S10"/>
    <property type="match status" value="1"/>
</dbReference>
<keyword evidence="7" id="KW-1185">Reference proteome</keyword>
<sequence>MMITTTSKKYVRLLLQWEETKQKLEQKEKGKRHLQIRYKVIDEWRSWKVDGQIAGYIQGYDKNLTFLTVKGAGHRVPEYKPKEALVFYSHWLQGKKI</sequence>
<keyword evidence="3" id="KW-0645">Protease</keyword>
<dbReference type="Gene3D" id="3.40.50.11320">
    <property type="match status" value="1"/>
</dbReference>
<dbReference type="PROSITE" id="PS00560">
    <property type="entry name" value="CARBOXYPEPT_SER_HIS"/>
    <property type="match status" value="1"/>
</dbReference>
<evidence type="ECO:0000256" key="5">
    <source>
        <dbReference type="ARBA" id="ARBA00023180"/>
    </source>
</evidence>
<proteinExistence type="inferred from homology"/>
<evidence type="ECO:0000256" key="2">
    <source>
        <dbReference type="ARBA" id="ARBA00022645"/>
    </source>
</evidence>
<keyword evidence="2" id="KW-0121">Carboxypeptidase</keyword>
<gene>
    <name evidence="6" type="ORF">LVIROSA_LOCUS5587</name>
</gene>
<evidence type="ECO:0000256" key="3">
    <source>
        <dbReference type="ARBA" id="ARBA00022670"/>
    </source>
</evidence>
<organism evidence="6 7">
    <name type="scientific">Lactuca virosa</name>
    <dbReference type="NCBI Taxonomy" id="75947"/>
    <lineage>
        <taxon>Eukaryota</taxon>
        <taxon>Viridiplantae</taxon>
        <taxon>Streptophyta</taxon>
        <taxon>Embryophyta</taxon>
        <taxon>Tracheophyta</taxon>
        <taxon>Spermatophyta</taxon>
        <taxon>Magnoliopsida</taxon>
        <taxon>eudicotyledons</taxon>
        <taxon>Gunneridae</taxon>
        <taxon>Pentapetalae</taxon>
        <taxon>asterids</taxon>
        <taxon>campanulids</taxon>
        <taxon>Asterales</taxon>
        <taxon>Asteraceae</taxon>
        <taxon>Cichorioideae</taxon>
        <taxon>Cichorieae</taxon>
        <taxon>Lactucinae</taxon>
        <taxon>Lactuca</taxon>
    </lineage>
</organism>
<dbReference type="AlphaFoldDB" id="A0AAU9LU75"/>
<comment type="caution">
    <text evidence="6">The sequence shown here is derived from an EMBL/GenBank/DDBJ whole genome shotgun (WGS) entry which is preliminary data.</text>
</comment>
<dbReference type="GO" id="GO:0004185">
    <property type="term" value="F:serine-type carboxypeptidase activity"/>
    <property type="evidence" value="ECO:0007669"/>
    <property type="project" value="InterPro"/>
</dbReference>
<accession>A0AAU9LU75</accession>
<comment type="similarity">
    <text evidence="1">Belongs to the peptidase S10 family.</text>
</comment>
<reference evidence="6 7" key="1">
    <citation type="submission" date="2022-01" db="EMBL/GenBank/DDBJ databases">
        <authorList>
            <person name="Xiong W."/>
            <person name="Schranz E."/>
        </authorList>
    </citation>
    <scope>NUCLEOTIDE SEQUENCE [LARGE SCALE GENOMIC DNA]</scope>
</reference>
<dbReference type="Proteomes" id="UP001157418">
    <property type="component" value="Unassembled WGS sequence"/>
</dbReference>